<reference evidence="1" key="1">
    <citation type="submission" date="2019-12" db="EMBL/GenBank/DDBJ databases">
        <title>An insight into the sialome of adult female Ixodes ricinus ticks feeding for 6 days.</title>
        <authorList>
            <person name="Perner J."/>
            <person name="Ribeiro J.M.C."/>
        </authorList>
    </citation>
    <scope>NUCLEOTIDE SEQUENCE</scope>
    <source>
        <strain evidence="1">Semi-engorged</strain>
        <tissue evidence="1">Salivary glands</tissue>
    </source>
</reference>
<protein>
    <submittedName>
        <fullName evidence="1">Putative secreted protein</fullName>
    </submittedName>
</protein>
<name>A0A6B0UFF7_IXORI</name>
<proteinExistence type="predicted"/>
<evidence type="ECO:0000313" key="1">
    <source>
        <dbReference type="EMBL" id="MXU88477.1"/>
    </source>
</evidence>
<organism evidence="1">
    <name type="scientific">Ixodes ricinus</name>
    <name type="common">Common tick</name>
    <name type="synonym">Acarus ricinus</name>
    <dbReference type="NCBI Taxonomy" id="34613"/>
    <lineage>
        <taxon>Eukaryota</taxon>
        <taxon>Metazoa</taxon>
        <taxon>Ecdysozoa</taxon>
        <taxon>Arthropoda</taxon>
        <taxon>Chelicerata</taxon>
        <taxon>Arachnida</taxon>
        <taxon>Acari</taxon>
        <taxon>Parasitiformes</taxon>
        <taxon>Ixodida</taxon>
        <taxon>Ixodoidea</taxon>
        <taxon>Ixodidae</taxon>
        <taxon>Ixodinae</taxon>
        <taxon>Ixodes</taxon>
    </lineage>
</organism>
<dbReference type="AlphaFoldDB" id="A0A6B0UFF7"/>
<dbReference type="EMBL" id="GIFC01006394">
    <property type="protein sequence ID" value="MXU88477.1"/>
    <property type="molecule type" value="Transcribed_RNA"/>
</dbReference>
<accession>A0A6B0UFF7</accession>
<sequence length="102" mass="10717">MNSPPAFLASRMHLAAPWGTAWATPSPNGNSTSLELASRAFLCSISQTSAVVTKAKGAGILSNNKKDPFDEAGSGGFAGWVFNPFARHRSIIKGRKVSLEAV</sequence>